<dbReference type="SUPFAM" id="SSF55331">
    <property type="entry name" value="Tautomerase/MIF"/>
    <property type="match status" value="1"/>
</dbReference>
<evidence type="ECO:0000256" key="6">
    <source>
        <dbReference type="ARBA" id="ARBA00036735"/>
    </source>
</evidence>
<dbReference type="PANTHER" id="PTHR11954:SF6">
    <property type="entry name" value="MACROPHAGE MIGRATION INHIBITORY FACTOR"/>
    <property type="match status" value="1"/>
</dbReference>
<evidence type="ECO:0000256" key="1">
    <source>
        <dbReference type="ARBA" id="ARBA00004613"/>
    </source>
</evidence>
<dbReference type="Gene3D" id="3.30.429.10">
    <property type="entry name" value="Macrophage Migration Inhibitory Factor"/>
    <property type="match status" value="1"/>
</dbReference>
<dbReference type="InterPro" id="IPR001398">
    <property type="entry name" value="Macrophage_inhib_fac"/>
</dbReference>
<evidence type="ECO:0000256" key="12">
    <source>
        <dbReference type="ARBA" id="ARBA00042730"/>
    </source>
</evidence>
<evidence type="ECO:0000256" key="5">
    <source>
        <dbReference type="ARBA" id="ARBA00023235"/>
    </source>
</evidence>
<reference evidence="13 14" key="2">
    <citation type="journal article" date="2014" name="J. Gen. Appl. Microbiol.">
        <title>The early diverging ascomycetous budding yeast Saitoella complicata has three histone deacetylases belonging to the Clr6, Hos2, and Rpd3 lineages.</title>
        <authorList>
            <person name="Nishida H."/>
            <person name="Matsumoto T."/>
            <person name="Kondo S."/>
            <person name="Hamamoto M."/>
            <person name="Yoshikawa H."/>
        </authorList>
    </citation>
    <scope>NUCLEOTIDE SEQUENCE [LARGE SCALE GENOMIC DNA]</scope>
    <source>
        <strain evidence="13 14">NRRL Y-17804</strain>
    </source>
</reference>
<evidence type="ECO:0000256" key="3">
    <source>
        <dbReference type="ARBA" id="ARBA00022514"/>
    </source>
</evidence>
<keyword evidence="4" id="KW-0964">Secreted</keyword>
<evidence type="ECO:0000313" key="13">
    <source>
        <dbReference type="EMBL" id="GAO51319.1"/>
    </source>
</evidence>
<comment type="catalytic activity">
    <reaction evidence="7">
        <text>L-dopachrome = 5,6-dihydroxyindole-2-carboxylate</text>
        <dbReference type="Rhea" id="RHEA:13041"/>
        <dbReference type="ChEBI" id="CHEBI:16875"/>
        <dbReference type="ChEBI" id="CHEBI:57509"/>
        <dbReference type="EC" id="5.3.3.12"/>
    </reaction>
</comment>
<dbReference type="STRING" id="698492.A0A0E9NNA2"/>
<keyword evidence="14" id="KW-1185">Reference proteome</keyword>
<sequence length="140" mass="16021">MPVVDLTVNFRISESAHLGRDLIKDLHAFSVETLKKPSKYMCVKINEHALMAFDGTFDPADECWTAFNLHITCLGVDVQQNKEIIAAYTKFLSEKFGLPGDRGYVRVVDPGRENIGPGFEEDARRYRHRECENQDTRNIM</sequence>
<dbReference type="GO" id="GO:0050178">
    <property type="term" value="F:phenylpyruvate tautomerase activity"/>
    <property type="evidence" value="ECO:0007669"/>
    <property type="project" value="UniProtKB-EC"/>
</dbReference>
<evidence type="ECO:0000256" key="2">
    <source>
        <dbReference type="ARBA" id="ARBA00005851"/>
    </source>
</evidence>
<reference evidence="13 14" key="1">
    <citation type="journal article" date="2011" name="J. Gen. Appl. Microbiol.">
        <title>Draft genome sequencing of the enigmatic yeast Saitoella complicata.</title>
        <authorList>
            <person name="Nishida H."/>
            <person name="Hamamoto M."/>
            <person name="Sugiyama J."/>
        </authorList>
    </citation>
    <scope>NUCLEOTIDE SEQUENCE [LARGE SCALE GENOMIC DNA]</scope>
    <source>
        <strain evidence="13 14">NRRL Y-17804</strain>
    </source>
</reference>
<dbReference type="EC" id="5.3.3.12" evidence="8"/>
<dbReference type="InterPro" id="IPR014347">
    <property type="entry name" value="Tautomerase/MIF_sf"/>
</dbReference>
<name>A0A0E9NNA2_SAICN</name>
<comment type="similarity">
    <text evidence="2">Belongs to the MIF family.</text>
</comment>
<proteinExistence type="inferred from homology"/>
<organism evidence="13 14">
    <name type="scientific">Saitoella complicata (strain BCRC 22490 / CBS 7301 / JCM 7358 / NBRC 10748 / NRRL Y-17804)</name>
    <dbReference type="NCBI Taxonomy" id="698492"/>
    <lineage>
        <taxon>Eukaryota</taxon>
        <taxon>Fungi</taxon>
        <taxon>Dikarya</taxon>
        <taxon>Ascomycota</taxon>
        <taxon>Taphrinomycotina</taxon>
        <taxon>Taphrinomycotina incertae sedis</taxon>
        <taxon>Saitoella</taxon>
    </lineage>
</organism>
<accession>A0A0E9NNA2</accession>
<comment type="subcellular location">
    <subcellularLocation>
        <location evidence="1">Secreted</location>
    </subcellularLocation>
</comment>
<comment type="caution">
    <text evidence="13">The sequence shown here is derived from an EMBL/GenBank/DDBJ whole genome shotgun (WGS) entry which is preliminary data.</text>
</comment>
<evidence type="ECO:0000256" key="7">
    <source>
        <dbReference type="ARBA" id="ARBA00036823"/>
    </source>
</evidence>
<keyword evidence="5" id="KW-0413">Isomerase</keyword>
<dbReference type="PANTHER" id="PTHR11954">
    <property type="entry name" value="D-DOPACHROME DECARBOXYLASE"/>
    <property type="match status" value="1"/>
</dbReference>
<keyword evidence="3" id="KW-0202">Cytokine</keyword>
<dbReference type="EMBL" id="BACD03000044">
    <property type="protein sequence ID" value="GAO51319.1"/>
    <property type="molecule type" value="Genomic_DNA"/>
</dbReference>
<dbReference type="GO" id="GO:0005576">
    <property type="term" value="C:extracellular region"/>
    <property type="evidence" value="ECO:0007669"/>
    <property type="project" value="UniProtKB-SubCell"/>
</dbReference>
<dbReference type="EC" id="5.3.2.1" evidence="9"/>
<evidence type="ECO:0000313" key="14">
    <source>
        <dbReference type="Proteomes" id="UP000033140"/>
    </source>
</evidence>
<evidence type="ECO:0000256" key="4">
    <source>
        <dbReference type="ARBA" id="ARBA00022525"/>
    </source>
</evidence>
<dbReference type="Proteomes" id="UP000033140">
    <property type="component" value="Unassembled WGS sequence"/>
</dbReference>
<evidence type="ECO:0000256" key="9">
    <source>
        <dbReference type="ARBA" id="ARBA00039086"/>
    </source>
</evidence>
<reference evidence="13 14" key="3">
    <citation type="journal article" date="2015" name="Genome Announc.">
        <title>Draft Genome Sequence of the Archiascomycetous Yeast Saitoella complicata.</title>
        <authorList>
            <person name="Yamauchi K."/>
            <person name="Kondo S."/>
            <person name="Hamamoto M."/>
            <person name="Takahashi Y."/>
            <person name="Ogura Y."/>
            <person name="Hayashi T."/>
            <person name="Nishida H."/>
        </authorList>
    </citation>
    <scope>NUCLEOTIDE SEQUENCE [LARGE SCALE GENOMIC DNA]</scope>
    <source>
        <strain evidence="13 14">NRRL Y-17804</strain>
    </source>
</reference>
<evidence type="ECO:0000256" key="11">
    <source>
        <dbReference type="ARBA" id="ARBA00041912"/>
    </source>
</evidence>
<protein>
    <recommendedName>
        <fullName evidence="12">L-dopachrome isomerase</fullName>
        <ecNumber evidence="9">5.3.2.1</ecNumber>
        <ecNumber evidence="8">5.3.3.12</ecNumber>
    </recommendedName>
    <alternativeName>
        <fullName evidence="10">L-dopachrome tautomerase</fullName>
    </alternativeName>
    <alternativeName>
        <fullName evidence="11">Phenylpyruvate tautomerase</fullName>
    </alternativeName>
</protein>
<comment type="catalytic activity">
    <reaction evidence="6">
        <text>3-phenylpyruvate = enol-phenylpyruvate</text>
        <dbReference type="Rhea" id="RHEA:17097"/>
        <dbReference type="ChEBI" id="CHEBI:16815"/>
        <dbReference type="ChEBI" id="CHEBI:18005"/>
        <dbReference type="EC" id="5.3.2.1"/>
    </reaction>
</comment>
<gene>
    <name evidence="13" type="ORF">G7K_5423-t2</name>
</gene>
<dbReference type="AlphaFoldDB" id="A0A0E9NNA2"/>
<dbReference type="Pfam" id="PF01187">
    <property type="entry name" value="MIF"/>
    <property type="match status" value="1"/>
</dbReference>
<evidence type="ECO:0000256" key="8">
    <source>
        <dbReference type="ARBA" id="ARBA00038932"/>
    </source>
</evidence>
<evidence type="ECO:0000256" key="10">
    <source>
        <dbReference type="ARBA" id="ARBA00041631"/>
    </source>
</evidence>
<dbReference type="GO" id="GO:0004167">
    <property type="term" value="F:dopachrome isomerase activity"/>
    <property type="evidence" value="ECO:0007669"/>
    <property type="project" value="UniProtKB-EC"/>
</dbReference>